<keyword evidence="3" id="KW-0560">Oxidoreductase</keyword>
<keyword evidence="3" id="KW-0223">Dioxygenase</keyword>
<evidence type="ECO:0000313" key="4">
    <source>
        <dbReference type="Proteomes" id="UP000250140"/>
    </source>
</evidence>
<proteinExistence type="predicted"/>
<dbReference type="PANTHER" id="PTHR34315:SF9">
    <property type="entry name" value="INTRADIOL RING-CLEAVAGE DIOXYGENASES DOMAIN-CONTAINING PROTEIN-RELATED"/>
    <property type="match status" value="1"/>
</dbReference>
<evidence type="ECO:0000256" key="1">
    <source>
        <dbReference type="SAM" id="MobiDB-lite"/>
    </source>
</evidence>
<protein>
    <submittedName>
        <fullName evidence="3">Aromatic compound dioxygenase</fullName>
    </submittedName>
</protein>
<keyword evidence="2" id="KW-0732">Signal</keyword>
<dbReference type="InterPro" id="IPR015889">
    <property type="entry name" value="Intradiol_dOase_core"/>
</dbReference>
<feature type="compositionally biased region" description="Basic and acidic residues" evidence="1">
    <location>
        <begin position="65"/>
        <end position="79"/>
    </location>
</feature>
<feature type="signal peptide" evidence="2">
    <location>
        <begin position="1"/>
        <end position="21"/>
    </location>
</feature>
<evidence type="ECO:0000313" key="3">
    <source>
        <dbReference type="EMBL" id="OCL04410.1"/>
    </source>
</evidence>
<gene>
    <name evidence="3" type="ORF">AOQ84DRAFT_391569</name>
</gene>
<dbReference type="OrthoDB" id="121380at2759"/>
<feature type="region of interest" description="Disordered" evidence="1">
    <location>
        <begin position="65"/>
        <end position="84"/>
    </location>
</feature>
<dbReference type="Gene3D" id="2.60.130.10">
    <property type="entry name" value="Aromatic compound dioxygenase"/>
    <property type="match status" value="1"/>
</dbReference>
<accession>A0A8E2ETL9</accession>
<sequence length="260" mass="28412">MISVSTIAKLAVLGLLSLTNAHPSEEEHSSAPRHAKREFLFRTQRSLDSCAEHLEQRGIHKAAEARRKAFAEKHSKRSSENPGSFLRARDTADILNASHHSDLTGITPTTNESVFYSNNVSCVLSPEGEIRPFWVKGELIRSNLTDNEPGVVVYLDAQFVDVNTCETIPDLYWDVWNCNTTDVYSGIQSSSNGNGNDAANLNRTALRGLQKTDADGVAQLKTIFPGHYSGRTNHIHMVAHLNATVLPNATLTGGSVPHIG</sequence>
<name>A0A8E2ETL9_9PEZI</name>
<keyword evidence="4" id="KW-1185">Reference proteome</keyword>
<dbReference type="SUPFAM" id="SSF49482">
    <property type="entry name" value="Aromatic compound dioxygenase"/>
    <property type="match status" value="1"/>
</dbReference>
<dbReference type="AlphaFoldDB" id="A0A8E2ETL9"/>
<dbReference type="GO" id="GO:0016702">
    <property type="term" value="F:oxidoreductase activity, acting on single donors with incorporation of molecular oxygen, incorporation of two atoms of oxygen"/>
    <property type="evidence" value="ECO:0007669"/>
    <property type="project" value="InterPro"/>
</dbReference>
<reference evidence="3 4" key="1">
    <citation type="journal article" date="2016" name="Nat. Commun.">
        <title>Ectomycorrhizal ecology is imprinted in the genome of the dominant symbiotic fungus Cenococcum geophilum.</title>
        <authorList>
            <consortium name="DOE Joint Genome Institute"/>
            <person name="Peter M."/>
            <person name="Kohler A."/>
            <person name="Ohm R.A."/>
            <person name="Kuo A."/>
            <person name="Krutzmann J."/>
            <person name="Morin E."/>
            <person name="Arend M."/>
            <person name="Barry K.W."/>
            <person name="Binder M."/>
            <person name="Choi C."/>
            <person name="Clum A."/>
            <person name="Copeland A."/>
            <person name="Grisel N."/>
            <person name="Haridas S."/>
            <person name="Kipfer T."/>
            <person name="LaButti K."/>
            <person name="Lindquist E."/>
            <person name="Lipzen A."/>
            <person name="Maire R."/>
            <person name="Meier B."/>
            <person name="Mihaltcheva S."/>
            <person name="Molinier V."/>
            <person name="Murat C."/>
            <person name="Poggeler S."/>
            <person name="Quandt C.A."/>
            <person name="Sperisen C."/>
            <person name="Tritt A."/>
            <person name="Tisserant E."/>
            <person name="Crous P.W."/>
            <person name="Henrissat B."/>
            <person name="Nehls U."/>
            <person name="Egli S."/>
            <person name="Spatafora J.W."/>
            <person name="Grigoriev I.V."/>
            <person name="Martin F.M."/>
        </authorList>
    </citation>
    <scope>NUCLEOTIDE SEQUENCE [LARGE SCALE GENOMIC DNA]</scope>
    <source>
        <strain evidence="3 4">CBS 207.34</strain>
    </source>
</reference>
<dbReference type="PANTHER" id="PTHR34315">
    <property type="match status" value="1"/>
</dbReference>
<evidence type="ECO:0000256" key="2">
    <source>
        <dbReference type="SAM" id="SignalP"/>
    </source>
</evidence>
<dbReference type="EMBL" id="KV750517">
    <property type="protein sequence ID" value="OCL04410.1"/>
    <property type="molecule type" value="Genomic_DNA"/>
</dbReference>
<organism evidence="3 4">
    <name type="scientific">Glonium stellatum</name>
    <dbReference type="NCBI Taxonomy" id="574774"/>
    <lineage>
        <taxon>Eukaryota</taxon>
        <taxon>Fungi</taxon>
        <taxon>Dikarya</taxon>
        <taxon>Ascomycota</taxon>
        <taxon>Pezizomycotina</taxon>
        <taxon>Dothideomycetes</taxon>
        <taxon>Pleosporomycetidae</taxon>
        <taxon>Gloniales</taxon>
        <taxon>Gloniaceae</taxon>
        <taxon>Glonium</taxon>
    </lineage>
</organism>
<feature type="chain" id="PRO_5034668534" evidence="2">
    <location>
        <begin position="22"/>
        <end position="260"/>
    </location>
</feature>
<dbReference type="Proteomes" id="UP000250140">
    <property type="component" value="Unassembled WGS sequence"/>
</dbReference>
<dbReference type="GO" id="GO:0005506">
    <property type="term" value="F:iron ion binding"/>
    <property type="evidence" value="ECO:0007669"/>
    <property type="project" value="InterPro"/>
</dbReference>